<organism evidence="2 3">
    <name type="scientific">Ameca splendens</name>
    <dbReference type="NCBI Taxonomy" id="208324"/>
    <lineage>
        <taxon>Eukaryota</taxon>
        <taxon>Metazoa</taxon>
        <taxon>Chordata</taxon>
        <taxon>Craniata</taxon>
        <taxon>Vertebrata</taxon>
        <taxon>Euteleostomi</taxon>
        <taxon>Actinopterygii</taxon>
        <taxon>Neopterygii</taxon>
        <taxon>Teleostei</taxon>
        <taxon>Neoteleostei</taxon>
        <taxon>Acanthomorphata</taxon>
        <taxon>Ovalentaria</taxon>
        <taxon>Atherinomorphae</taxon>
        <taxon>Cyprinodontiformes</taxon>
        <taxon>Goodeidae</taxon>
        <taxon>Ameca</taxon>
    </lineage>
</organism>
<protein>
    <submittedName>
        <fullName evidence="2">Uncharacterized protein</fullName>
    </submittedName>
</protein>
<evidence type="ECO:0000313" key="3">
    <source>
        <dbReference type="Proteomes" id="UP001469553"/>
    </source>
</evidence>
<name>A0ABV0XQ05_9TELE</name>
<keyword evidence="1" id="KW-0472">Membrane</keyword>
<proteinExistence type="predicted"/>
<evidence type="ECO:0000313" key="2">
    <source>
        <dbReference type="EMBL" id="MEQ2283492.1"/>
    </source>
</evidence>
<keyword evidence="1" id="KW-1133">Transmembrane helix</keyword>
<evidence type="ECO:0000256" key="1">
    <source>
        <dbReference type="SAM" id="Phobius"/>
    </source>
</evidence>
<gene>
    <name evidence="2" type="ORF">AMECASPLE_011911</name>
</gene>
<feature type="transmembrane region" description="Helical" evidence="1">
    <location>
        <begin position="25"/>
        <end position="47"/>
    </location>
</feature>
<keyword evidence="3" id="KW-1185">Reference proteome</keyword>
<reference evidence="2 3" key="1">
    <citation type="submission" date="2021-06" db="EMBL/GenBank/DDBJ databases">
        <authorList>
            <person name="Palmer J.M."/>
        </authorList>
    </citation>
    <scope>NUCLEOTIDE SEQUENCE [LARGE SCALE GENOMIC DNA]</scope>
    <source>
        <strain evidence="2 3">AS_MEX2019</strain>
        <tissue evidence="2">Muscle</tissue>
    </source>
</reference>
<dbReference type="Proteomes" id="UP001469553">
    <property type="component" value="Unassembled WGS sequence"/>
</dbReference>
<accession>A0ABV0XQ05</accession>
<dbReference type="EMBL" id="JAHRIP010010135">
    <property type="protein sequence ID" value="MEQ2283492.1"/>
    <property type="molecule type" value="Genomic_DNA"/>
</dbReference>
<comment type="caution">
    <text evidence="2">The sequence shown here is derived from an EMBL/GenBank/DDBJ whole genome shotgun (WGS) entry which is preliminary data.</text>
</comment>
<keyword evidence="1" id="KW-0812">Transmembrane</keyword>
<sequence length="167" mass="17700">MNFFRSLNGDRGRWGLVSEWGVRDWAGVAGVLAVPALVWACVGTVCLSPHRNEGDNLLGPVAGCRSGISVPGPGSLDALVCVSSLPVAACQGLGPLALLSFHWMVMCPGVPALWRGLWMSVARVCLESRGAGSICEGCKWARQNAISRRLHLTLSLLLPSLQASLPR</sequence>